<feature type="domain" description="Retrovirus-related Pol polyprotein from transposon TNT 1-94-like beta-barrel" evidence="2">
    <location>
        <begin position="277"/>
        <end position="353"/>
    </location>
</feature>
<comment type="caution">
    <text evidence="3">The sequence shown here is derived from an EMBL/GenBank/DDBJ whole genome shotgun (WGS) entry which is preliminary data.</text>
</comment>
<organism evidence="3 4">
    <name type="scientific">Orbilia ellipsospora</name>
    <dbReference type="NCBI Taxonomy" id="2528407"/>
    <lineage>
        <taxon>Eukaryota</taxon>
        <taxon>Fungi</taxon>
        <taxon>Dikarya</taxon>
        <taxon>Ascomycota</taxon>
        <taxon>Pezizomycotina</taxon>
        <taxon>Orbiliomycetes</taxon>
        <taxon>Orbiliales</taxon>
        <taxon>Orbiliaceae</taxon>
        <taxon>Orbilia</taxon>
    </lineage>
</organism>
<dbReference type="InterPro" id="IPR054722">
    <property type="entry name" value="PolX-like_BBD"/>
</dbReference>
<reference evidence="3 4" key="1">
    <citation type="submission" date="2019-10" db="EMBL/GenBank/DDBJ databases">
        <authorList>
            <person name="Palmer J.M."/>
        </authorList>
    </citation>
    <scope>NUCLEOTIDE SEQUENCE [LARGE SCALE GENOMIC DNA]</scope>
    <source>
        <strain evidence="3 4">TWF694</strain>
    </source>
</reference>
<accession>A0AAV9X1J4</accession>
<gene>
    <name evidence="3" type="ORF">TWF694_003007</name>
</gene>
<dbReference type="EMBL" id="JAVHJO010000012">
    <property type="protein sequence ID" value="KAK6531842.1"/>
    <property type="molecule type" value="Genomic_DNA"/>
</dbReference>
<evidence type="ECO:0000259" key="2">
    <source>
        <dbReference type="Pfam" id="PF22936"/>
    </source>
</evidence>
<feature type="compositionally biased region" description="Basic and acidic residues" evidence="1">
    <location>
        <begin position="236"/>
        <end position="257"/>
    </location>
</feature>
<name>A0AAV9X1J4_9PEZI</name>
<protein>
    <recommendedName>
        <fullName evidence="2">Retrovirus-related Pol polyprotein from transposon TNT 1-94-like beta-barrel domain-containing protein</fullName>
    </recommendedName>
</protein>
<proteinExistence type="predicted"/>
<evidence type="ECO:0000313" key="4">
    <source>
        <dbReference type="Proteomes" id="UP001365542"/>
    </source>
</evidence>
<dbReference type="Proteomes" id="UP001365542">
    <property type="component" value="Unassembled WGS sequence"/>
</dbReference>
<keyword evidence="4" id="KW-1185">Reference proteome</keyword>
<feature type="region of interest" description="Disordered" evidence="1">
    <location>
        <begin position="209"/>
        <end position="257"/>
    </location>
</feature>
<sequence>MSQETTLYCEVCRSTSHSITVCRYLQPDSCTICHRNNHVTIDCYYKEETDPSKIHKLTACKLCHRVGHTLRNCWELLENYSKRPPGFKRFIPGHERVGISETYLDRRTIWGERPGGGGGDANIRIIAPPTVNATTTITEDEELTDAVSVSVDDGAKEAEILVDISGQIVSPLTSEGETEEPKQIFCSVGLSLLDLDDEEMANLQPVLPNTIKTLTPPKSPTPEIESSTNKAITPRSEAKVLRKEGREKPLDRNTPNEELPDHWDLRGVWAASIDYAYHISSDSNDFIHLDELVEPIIVRMRNGKSLVATHCGIIRPCVLAGDRRRYLKLVDVLYLPEFEGKVMSVGKLIERGMNVKITGEKIDFLGGSDLKARATKLRDRYVFLS</sequence>
<dbReference type="AlphaFoldDB" id="A0AAV9X1J4"/>
<evidence type="ECO:0000256" key="1">
    <source>
        <dbReference type="SAM" id="MobiDB-lite"/>
    </source>
</evidence>
<evidence type="ECO:0000313" key="3">
    <source>
        <dbReference type="EMBL" id="KAK6531842.1"/>
    </source>
</evidence>
<dbReference type="Pfam" id="PF22936">
    <property type="entry name" value="Pol_BBD"/>
    <property type="match status" value="1"/>
</dbReference>